<keyword evidence="2" id="KW-1185">Reference proteome</keyword>
<accession>G9NH76</accession>
<protein>
    <submittedName>
        <fullName evidence="1">Uncharacterized protein</fullName>
    </submittedName>
</protein>
<dbReference type="HOGENOM" id="CLU_2776247_0_0_1"/>
<comment type="caution">
    <text evidence="1">The sequence shown here is derived from an EMBL/GenBank/DDBJ whole genome shotgun (WGS) entry which is preliminary data.</text>
</comment>
<evidence type="ECO:0000313" key="2">
    <source>
        <dbReference type="Proteomes" id="UP000005426"/>
    </source>
</evidence>
<dbReference type="EMBL" id="ABDG02000015">
    <property type="protein sequence ID" value="EHK49971.1"/>
    <property type="molecule type" value="Genomic_DNA"/>
</dbReference>
<dbReference type="AlphaFoldDB" id="G9NH76"/>
<sequence length="69" mass="7917">MQKEKNKKRKNTVFSSRAIKLNLRSSICTPRPLLPLQNIVETQIACKKKGYLYSAISNEPLVQSTKRNL</sequence>
<dbReference type="Proteomes" id="UP000005426">
    <property type="component" value="Unassembled WGS sequence"/>
</dbReference>
<name>G9NH76_HYPAI</name>
<evidence type="ECO:0000313" key="1">
    <source>
        <dbReference type="EMBL" id="EHK49971.1"/>
    </source>
</evidence>
<reference evidence="1 2" key="1">
    <citation type="journal article" date="2011" name="Genome Biol.">
        <title>Comparative genome sequence analysis underscores mycoparasitism as the ancestral life style of Trichoderma.</title>
        <authorList>
            <person name="Kubicek C.P."/>
            <person name="Herrera-Estrella A."/>
            <person name="Seidl-Seiboth V."/>
            <person name="Martinez D.A."/>
            <person name="Druzhinina I.S."/>
            <person name="Thon M."/>
            <person name="Zeilinger S."/>
            <person name="Casas-Flores S."/>
            <person name="Horwitz B.A."/>
            <person name="Mukherjee P.K."/>
            <person name="Mukherjee M."/>
            <person name="Kredics L."/>
            <person name="Alcaraz L.D."/>
            <person name="Aerts A."/>
            <person name="Antal Z."/>
            <person name="Atanasova L."/>
            <person name="Cervantes-Badillo M.G."/>
            <person name="Challacombe J."/>
            <person name="Chertkov O."/>
            <person name="McCluskey K."/>
            <person name="Coulpier F."/>
            <person name="Deshpande N."/>
            <person name="von Doehren H."/>
            <person name="Ebbole D.J."/>
            <person name="Esquivel-Naranjo E.U."/>
            <person name="Fekete E."/>
            <person name="Flipphi M."/>
            <person name="Glaser F."/>
            <person name="Gomez-Rodriguez E.Y."/>
            <person name="Gruber S."/>
            <person name="Han C."/>
            <person name="Henrissat B."/>
            <person name="Hermosa R."/>
            <person name="Hernandez-Onate M."/>
            <person name="Karaffa L."/>
            <person name="Kosti I."/>
            <person name="Le Crom S."/>
            <person name="Lindquist E."/>
            <person name="Lucas S."/>
            <person name="Luebeck M."/>
            <person name="Luebeck P.S."/>
            <person name="Margeot A."/>
            <person name="Metz B."/>
            <person name="Misra M."/>
            <person name="Nevalainen H."/>
            <person name="Omann M."/>
            <person name="Packer N."/>
            <person name="Perrone G."/>
            <person name="Uresti-Rivera E.E."/>
            <person name="Salamov A."/>
            <person name="Schmoll M."/>
            <person name="Seiboth B."/>
            <person name="Shapiro H."/>
            <person name="Sukno S."/>
            <person name="Tamayo-Ramos J.A."/>
            <person name="Tisch D."/>
            <person name="Wiest A."/>
            <person name="Wilkinson H.H."/>
            <person name="Zhang M."/>
            <person name="Coutinho P.M."/>
            <person name="Kenerley C.M."/>
            <person name="Monte E."/>
            <person name="Baker S.E."/>
            <person name="Grigoriev I.V."/>
        </authorList>
    </citation>
    <scope>NUCLEOTIDE SEQUENCE [LARGE SCALE GENOMIC DNA]</scope>
    <source>
        <strain evidence="2">ATCC 20476 / IMI 206040</strain>
    </source>
</reference>
<gene>
    <name evidence="1" type="ORF">TRIATDRAFT_297334</name>
</gene>
<organism evidence="1 2">
    <name type="scientific">Hypocrea atroviridis (strain ATCC 20476 / IMI 206040)</name>
    <name type="common">Trichoderma atroviride</name>
    <dbReference type="NCBI Taxonomy" id="452589"/>
    <lineage>
        <taxon>Eukaryota</taxon>
        <taxon>Fungi</taxon>
        <taxon>Dikarya</taxon>
        <taxon>Ascomycota</taxon>
        <taxon>Pezizomycotina</taxon>
        <taxon>Sordariomycetes</taxon>
        <taxon>Hypocreomycetidae</taxon>
        <taxon>Hypocreales</taxon>
        <taxon>Hypocreaceae</taxon>
        <taxon>Trichoderma</taxon>
    </lineage>
</organism>
<proteinExistence type="predicted"/>